<gene>
    <name evidence="1" type="ORF">PANT1444_LOCUS20300</name>
</gene>
<protein>
    <recommendedName>
        <fullName evidence="2">ABM domain-containing protein</fullName>
    </recommendedName>
</protein>
<dbReference type="SUPFAM" id="SSF54909">
    <property type="entry name" value="Dimeric alpha+beta barrel"/>
    <property type="match status" value="1"/>
</dbReference>
<accession>A0A7S0I401</accession>
<evidence type="ECO:0000313" key="1">
    <source>
        <dbReference type="EMBL" id="CAD8510283.1"/>
    </source>
</evidence>
<sequence length="130" mass="14631">MLRRVAPRVSAFAAQRARGMCDMTEGVTVDMVCRVFSCKVKDDPTAHQMDLVFDGLLDRAAEAEGCAGASRLVCKTEYDYQLIVKFEDIDALKLYMSDHHESIMQEFEPKIAALATTALKQQNFVYDDIE</sequence>
<reference evidence="1" key="1">
    <citation type="submission" date="2021-01" db="EMBL/GenBank/DDBJ databases">
        <authorList>
            <person name="Corre E."/>
            <person name="Pelletier E."/>
            <person name="Niang G."/>
            <person name="Scheremetjew M."/>
            <person name="Finn R."/>
            <person name="Kale V."/>
            <person name="Holt S."/>
            <person name="Cochrane G."/>
            <person name="Meng A."/>
            <person name="Brown T."/>
            <person name="Cohen L."/>
        </authorList>
    </citation>
    <scope>NUCLEOTIDE SEQUENCE</scope>
    <source>
        <strain evidence="1">CCMP1374</strain>
    </source>
</reference>
<dbReference type="AlphaFoldDB" id="A0A7S0I401"/>
<evidence type="ECO:0008006" key="2">
    <source>
        <dbReference type="Google" id="ProtNLM"/>
    </source>
</evidence>
<name>A0A7S0I401_9EUKA</name>
<dbReference type="InterPro" id="IPR011008">
    <property type="entry name" value="Dimeric_a/b-barrel"/>
</dbReference>
<proteinExistence type="predicted"/>
<organism evidence="1">
    <name type="scientific">Phaeocystis antarctica</name>
    <dbReference type="NCBI Taxonomy" id="33657"/>
    <lineage>
        <taxon>Eukaryota</taxon>
        <taxon>Haptista</taxon>
        <taxon>Haptophyta</taxon>
        <taxon>Prymnesiophyceae</taxon>
        <taxon>Phaeocystales</taxon>
        <taxon>Phaeocystaceae</taxon>
        <taxon>Phaeocystis</taxon>
    </lineage>
</organism>
<dbReference type="EMBL" id="HBEP01035834">
    <property type="protein sequence ID" value="CAD8510283.1"/>
    <property type="molecule type" value="Transcribed_RNA"/>
</dbReference>